<proteinExistence type="predicted"/>
<evidence type="ECO:0000313" key="3">
    <source>
        <dbReference type="Proteomes" id="UP000299102"/>
    </source>
</evidence>
<feature type="compositionally biased region" description="Low complexity" evidence="1">
    <location>
        <begin position="127"/>
        <end position="143"/>
    </location>
</feature>
<gene>
    <name evidence="2" type="ORF">EVAR_41637_1</name>
</gene>
<comment type="caution">
    <text evidence="2">The sequence shown here is derived from an EMBL/GenBank/DDBJ whole genome shotgun (WGS) entry which is preliminary data.</text>
</comment>
<reference evidence="2 3" key="1">
    <citation type="journal article" date="2019" name="Commun. Biol.">
        <title>The bagworm genome reveals a unique fibroin gene that provides high tensile strength.</title>
        <authorList>
            <person name="Kono N."/>
            <person name="Nakamura H."/>
            <person name="Ohtoshi R."/>
            <person name="Tomita M."/>
            <person name="Numata K."/>
            <person name="Arakawa K."/>
        </authorList>
    </citation>
    <scope>NUCLEOTIDE SEQUENCE [LARGE SCALE GENOMIC DNA]</scope>
</reference>
<evidence type="ECO:0000256" key="1">
    <source>
        <dbReference type="SAM" id="MobiDB-lite"/>
    </source>
</evidence>
<sequence>MSCRRHRTQSGSGVSSSLVSVKLYCSRSVRSMLSASSASRLLDEARLTMLSRHHVLLSAFSSSSWQPWSCSSYLKYPQTIVAHKAGRRRRSGRAFYYSAATIGGKTGRTLVSQMHLSELHLAAARRGAARARPAPATTPSSPGDARRVTPAGGLYDSAQCSV</sequence>
<keyword evidence="3" id="KW-1185">Reference proteome</keyword>
<accession>A0A4C1WZI2</accession>
<dbReference type="Proteomes" id="UP000299102">
    <property type="component" value="Unassembled WGS sequence"/>
</dbReference>
<organism evidence="2 3">
    <name type="scientific">Eumeta variegata</name>
    <name type="common">Bagworm moth</name>
    <name type="synonym">Eumeta japonica</name>
    <dbReference type="NCBI Taxonomy" id="151549"/>
    <lineage>
        <taxon>Eukaryota</taxon>
        <taxon>Metazoa</taxon>
        <taxon>Ecdysozoa</taxon>
        <taxon>Arthropoda</taxon>
        <taxon>Hexapoda</taxon>
        <taxon>Insecta</taxon>
        <taxon>Pterygota</taxon>
        <taxon>Neoptera</taxon>
        <taxon>Endopterygota</taxon>
        <taxon>Lepidoptera</taxon>
        <taxon>Glossata</taxon>
        <taxon>Ditrysia</taxon>
        <taxon>Tineoidea</taxon>
        <taxon>Psychidae</taxon>
        <taxon>Oiketicinae</taxon>
        <taxon>Eumeta</taxon>
    </lineage>
</organism>
<evidence type="ECO:0000313" key="2">
    <source>
        <dbReference type="EMBL" id="GBP56888.1"/>
    </source>
</evidence>
<name>A0A4C1WZI2_EUMVA</name>
<protein>
    <submittedName>
        <fullName evidence="2">Uncharacterized protein</fullName>
    </submittedName>
</protein>
<dbReference type="EMBL" id="BGZK01000703">
    <property type="protein sequence ID" value="GBP56888.1"/>
    <property type="molecule type" value="Genomic_DNA"/>
</dbReference>
<dbReference type="AlphaFoldDB" id="A0A4C1WZI2"/>
<feature type="region of interest" description="Disordered" evidence="1">
    <location>
        <begin position="127"/>
        <end position="162"/>
    </location>
</feature>